<dbReference type="PIRSF" id="PIRSF035652">
    <property type="entry name" value="CHP02436"/>
    <property type="match status" value="1"/>
</dbReference>
<dbReference type="Gene3D" id="1.20.1440.60">
    <property type="entry name" value="23S rRNA-intervening sequence"/>
    <property type="match status" value="1"/>
</dbReference>
<dbReference type="AlphaFoldDB" id="A0A0V7ZWN7"/>
<dbReference type="InterPro" id="IPR036583">
    <property type="entry name" value="23S_rRNA_IVS_sf"/>
</dbReference>
<evidence type="ECO:0000313" key="1">
    <source>
        <dbReference type="EMBL" id="KST68920.1"/>
    </source>
</evidence>
<organism evidence="1 2">
    <name type="scientific">Mastigocoleus testarum BC008</name>
    <dbReference type="NCBI Taxonomy" id="371196"/>
    <lineage>
        <taxon>Bacteria</taxon>
        <taxon>Bacillati</taxon>
        <taxon>Cyanobacteriota</taxon>
        <taxon>Cyanophyceae</taxon>
        <taxon>Nostocales</taxon>
        <taxon>Hapalosiphonaceae</taxon>
        <taxon>Mastigocoleus</taxon>
    </lineage>
</organism>
<accession>A0A0V7ZWN7</accession>
<dbReference type="SUPFAM" id="SSF158446">
    <property type="entry name" value="IVS-encoded protein-like"/>
    <property type="match status" value="1"/>
</dbReference>
<dbReference type="Proteomes" id="UP000053372">
    <property type="component" value="Unassembled WGS sequence"/>
</dbReference>
<dbReference type="PANTHER" id="PTHR38471:SF2">
    <property type="entry name" value="FOUR HELIX BUNDLE PROTEIN"/>
    <property type="match status" value="1"/>
</dbReference>
<dbReference type="RefSeq" id="WP_058183424.1">
    <property type="nucleotide sequence ID" value="NZ_LMTZ01000043.1"/>
</dbReference>
<name>A0A0V7ZWN7_9CYAN</name>
<sequence length="111" mass="12982">MFDNDINISIQERTEDFAIRVVKAYSQLNKRPFDDAVKVLSKQFLRSGTSIGANCSEAKYAQSSKDFVNKYSIALKEANETLYWIKIMIKSELVSESRFRYTAVLRYMRYK</sequence>
<dbReference type="PANTHER" id="PTHR38471">
    <property type="entry name" value="FOUR HELIX BUNDLE PROTEIN"/>
    <property type="match status" value="1"/>
</dbReference>
<protein>
    <submittedName>
        <fullName evidence="1">Four helix bundle protein</fullName>
    </submittedName>
</protein>
<comment type="caution">
    <text evidence="1">The sequence shown here is derived from an EMBL/GenBank/DDBJ whole genome shotgun (WGS) entry which is preliminary data.</text>
</comment>
<keyword evidence="2" id="KW-1185">Reference proteome</keyword>
<gene>
    <name evidence="1" type="ORF">BC008_02260</name>
</gene>
<proteinExistence type="predicted"/>
<dbReference type="InterPro" id="IPR012657">
    <property type="entry name" value="23S_rRNA-intervening_sequence"/>
</dbReference>
<dbReference type="NCBIfam" id="TIGR02436">
    <property type="entry name" value="four helix bundle protein"/>
    <property type="match status" value="1"/>
</dbReference>
<reference evidence="1 2" key="1">
    <citation type="journal article" date="2015" name="Genome Announc.">
        <title>Draft Genome of the Euendolithic (true boring) Cyanobacterium Mastigocoleus testarum strain BC008.</title>
        <authorList>
            <person name="Guida B.S."/>
            <person name="Garcia-Pichel F."/>
        </authorList>
    </citation>
    <scope>NUCLEOTIDE SEQUENCE [LARGE SCALE GENOMIC DNA]</scope>
    <source>
        <strain evidence="1 2">BC008</strain>
    </source>
</reference>
<dbReference type="OrthoDB" id="285993at2"/>
<evidence type="ECO:0000313" key="2">
    <source>
        <dbReference type="Proteomes" id="UP000053372"/>
    </source>
</evidence>
<dbReference type="Pfam" id="PF05635">
    <property type="entry name" value="23S_rRNA_IVP"/>
    <property type="match status" value="1"/>
</dbReference>
<dbReference type="EMBL" id="LMTZ01000043">
    <property type="protein sequence ID" value="KST68920.1"/>
    <property type="molecule type" value="Genomic_DNA"/>
</dbReference>